<sequence>MTKKNRLSIILLIGLSIIIFQLVNFFTGDKIGAKVAIDYVSLLFKLISDVVVIIGVLYTVTSKSKSIFKVSLISSLSIYWVVTFILYLFLKGVLINNVGLFIIIEFSALFILLVIIMFLSKFSSKVSKGSLEISWFDKCENIIYKLLANPNCQIYKDDLNKILEAIKYSDKASTEYRKDNEIYERINKIYEMVDYFNDEKEIKNSLSQILLLIKERNTIVLKSKRGSF</sequence>
<dbReference type="Proteomes" id="UP000198619">
    <property type="component" value="Unassembled WGS sequence"/>
</dbReference>
<feature type="transmembrane region" description="Helical" evidence="1">
    <location>
        <begin position="95"/>
        <end position="119"/>
    </location>
</feature>
<feature type="transmembrane region" description="Helical" evidence="1">
    <location>
        <begin position="7"/>
        <end position="27"/>
    </location>
</feature>
<evidence type="ECO:0000313" key="3">
    <source>
        <dbReference type="Proteomes" id="UP000198619"/>
    </source>
</evidence>
<keyword evidence="1" id="KW-0472">Membrane</keyword>
<keyword evidence="1" id="KW-0812">Transmembrane</keyword>
<protein>
    <submittedName>
        <fullName evidence="2">Uncharacterized protein</fullName>
    </submittedName>
</protein>
<dbReference type="EMBL" id="FOKI01000006">
    <property type="protein sequence ID" value="SFA91659.1"/>
    <property type="molecule type" value="Genomic_DNA"/>
</dbReference>
<feature type="transmembrane region" description="Helical" evidence="1">
    <location>
        <begin position="39"/>
        <end position="60"/>
    </location>
</feature>
<dbReference type="STRING" id="84698.SAMN04488528_100629"/>
<dbReference type="OrthoDB" id="1931060at2"/>
<organism evidence="2 3">
    <name type="scientific">Clostridium frigidicarnis</name>
    <dbReference type="NCBI Taxonomy" id="84698"/>
    <lineage>
        <taxon>Bacteria</taxon>
        <taxon>Bacillati</taxon>
        <taxon>Bacillota</taxon>
        <taxon>Clostridia</taxon>
        <taxon>Eubacteriales</taxon>
        <taxon>Clostridiaceae</taxon>
        <taxon>Clostridium</taxon>
    </lineage>
</organism>
<dbReference type="RefSeq" id="WP_090039403.1">
    <property type="nucleotide sequence ID" value="NZ_FOKI01000006.1"/>
</dbReference>
<name>A0A1I0WSB5_9CLOT</name>
<gene>
    <name evidence="2" type="ORF">SAMN04488528_100629</name>
</gene>
<proteinExistence type="predicted"/>
<keyword evidence="3" id="KW-1185">Reference proteome</keyword>
<feature type="transmembrane region" description="Helical" evidence="1">
    <location>
        <begin position="67"/>
        <end position="89"/>
    </location>
</feature>
<keyword evidence="1" id="KW-1133">Transmembrane helix</keyword>
<evidence type="ECO:0000256" key="1">
    <source>
        <dbReference type="SAM" id="Phobius"/>
    </source>
</evidence>
<dbReference type="AlphaFoldDB" id="A0A1I0WSB5"/>
<accession>A0A1I0WSB5</accession>
<reference evidence="2 3" key="1">
    <citation type="submission" date="2016-10" db="EMBL/GenBank/DDBJ databases">
        <authorList>
            <person name="de Groot N.N."/>
        </authorList>
    </citation>
    <scope>NUCLEOTIDE SEQUENCE [LARGE SCALE GENOMIC DNA]</scope>
    <source>
        <strain evidence="2 3">DSM 12271</strain>
    </source>
</reference>
<evidence type="ECO:0000313" key="2">
    <source>
        <dbReference type="EMBL" id="SFA91659.1"/>
    </source>
</evidence>